<feature type="domain" description="Peptidase S9 prolyl oligopeptidase catalytic" evidence="1">
    <location>
        <begin position="438"/>
        <end position="647"/>
    </location>
</feature>
<accession>A0A5A9W6S2</accession>
<dbReference type="EMBL" id="SMRS01000001">
    <property type="protein sequence ID" value="KAA0876392.1"/>
    <property type="molecule type" value="Genomic_DNA"/>
</dbReference>
<dbReference type="PANTHER" id="PTHR43056:SF5">
    <property type="entry name" value="PEPTIDASE S9 PROLYL OLIGOPEPTIDASE CATALYTIC DOMAIN-CONTAINING PROTEIN"/>
    <property type="match status" value="1"/>
</dbReference>
<gene>
    <name evidence="2" type="ORF">E1H14_01315</name>
</gene>
<dbReference type="InterPro" id="IPR050585">
    <property type="entry name" value="Xaa-Pro_dipeptidyl-ppase/CocE"/>
</dbReference>
<dbReference type="SUPFAM" id="SSF82171">
    <property type="entry name" value="DPP6 N-terminal domain-like"/>
    <property type="match status" value="1"/>
</dbReference>
<organism evidence="2 3">
    <name type="scientific">Nitrincola tapanii</name>
    <dbReference type="NCBI Taxonomy" id="1708751"/>
    <lineage>
        <taxon>Bacteria</taxon>
        <taxon>Pseudomonadati</taxon>
        <taxon>Pseudomonadota</taxon>
        <taxon>Gammaproteobacteria</taxon>
        <taxon>Oceanospirillales</taxon>
        <taxon>Oceanospirillaceae</taxon>
        <taxon>Nitrincola</taxon>
    </lineage>
</organism>
<dbReference type="AlphaFoldDB" id="A0A5A9W6S2"/>
<keyword evidence="3" id="KW-1185">Reference proteome</keyword>
<dbReference type="PANTHER" id="PTHR43056">
    <property type="entry name" value="PEPTIDASE S9 PROLYL OLIGOPEPTIDASE"/>
    <property type="match status" value="1"/>
</dbReference>
<dbReference type="InterPro" id="IPR029058">
    <property type="entry name" value="AB_hydrolase_fold"/>
</dbReference>
<dbReference type="Pfam" id="PF00326">
    <property type="entry name" value="Peptidase_S9"/>
    <property type="match status" value="1"/>
</dbReference>
<protein>
    <submittedName>
        <fullName evidence="2">S9 family peptidase</fullName>
    </submittedName>
</protein>
<evidence type="ECO:0000313" key="2">
    <source>
        <dbReference type="EMBL" id="KAA0876392.1"/>
    </source>
</evidence>
<dbReference type="GO" id="GO:0008236">
    <property type="term" value="F:serine-type peptidase activity"/>
    <property type="evidence" value="ECO:0007669"/>
    <property type="project" value="InterPro"/>
</dbReference>
<dbReference type="Proteomes" id="UP000325302">
    <property type="component" value="Unassembled WGS sequence"/>
</dbReference>
<evidence type="ECO:0000259" key="1">
    <source>
        <dbReference type="Pfam" id="PF00326"/>
    </source>
</evidence>
<sequence>MNVTHASSVAVERSFAQAEQAVAGLAEYSMLRSQGEELAWVAYAPETGRNRIWRATPHGPEALTPHAQSVRSRVYEYGGGAWAWVGEDLAWVDAEDQQIWLTRWKNRTTPEHRRLTSTLALRFADLVYDAQRNCLWAVAENRGAQQAQAESSQQEPRHQLVSICLQTGLVRVAQQGADFYVGLSLATDGSGLAWIEWSHPHQPWLETRIAYWELASSPAAEVEYLTPEYPSAAWLQPRFLRDGRLLALGDPHNWWNLYQLQPGQTPQAIHPHLTQELTTPPWVMGLVSYLELPDGDLLVVAQDQGVSQLRRWCFQDATWQVYDLPCSLIQSLVWHQGRVCFIAQSAEAFAGILTLDLETGAVHFLVGGERPAAPVSLPKGLQVPRNTSLPQTHHPGLETIPAFFYPPQPGIWPPGQRPPLLVLSHGGPTSTTYPVLNPRIQFWTHQGFAVVDVNYLGSCGYGRDYRLALAGRWGEAEVADIETVADWLSEQGWVDPQRLCLRGQSAGGYTTLMAMARSQRWCAGASLYGVTDLLQLAQTTHKFESRYLDWLIAPLSSKQNESAMSLYHARSPLNWVENWQTPVIFFQGCEDAVVPAAQTRALVQALQEKGVKVAAHYFAGEGHGFRQAEHQVAVLEQELAFYRSCFADSK</sequence>
<dbReference type="SUPFAM" id="SSF53474">
    <property type="entry name" value="alpha/beta-Hydrolases"/>
    <property type="match status" value="1"/>
</dbReference>
<dbReference type="OrthoDB" id="4269629at2"/>
<proteinExistence type="predicted"/>
<reference evidence="2 3" key="1">
    <citation type="submission" date="2019-03" db="EMBL/GenBank/DDBJ databases">
        <title>Nitrincola sp. nov. isolated from an Indian soda lake.</title>
        <authorList>
            <person name="Joshi A."/>
            <person name="Thite S.V."/>
            <person name="Joseph N."/>
            <person name="Dhotre D."/>
            <person name="Moorthy M."/>
            <person name="Shouche Y.S."/>
        </authorList>
    </citation>
    <scope>NUCLEOTIDE SEQUENCE [LARGE SCALE GENOMIC DNA]</scope>
    <source>
        <strain evidence="2 3">MEB193</strain>
    </source>
</reference>
<dbReference type="InterPro" id="IPR001375">
    <property type="entry name" value="Peptidase_S9_cat"/>
</dbReference>
<comment type="caution">
    <text evidence="2">The sequence shown here is derived from an EMBL/GenBank/DDBJ whole genome shotgun (WGS) entry which is preliminary data.</text>
</comment>
<name>A0A5A9W6S2_9GAMM</name>
<dbReference type="GO" id="GO:0006508">
    <property type="term" value="P:proteolysis"/>
    <property type="evidence" value="ECO:0007669"/>
    <property type="project" value="InterPro"/>
</dbReference>
<dbReference type="Gene3D" id="3.40.50.1820">
    <property type="entry name" value="alpha/beta hydrolase"/>
    <property type="match status" value="1"/>
</dbReference>
<dbReference type="RefSeq" id="WP_149389641.1">
    <property type="nucleotide sequence ID" value="NZ_SMRS01000001.1"/>
</dbReference>
<evidence type="ECO:0000313" key="3">
    <source>
        <dbReference type="Proteomes" id="UP000325302"/>
    </source>
</evidence>